<sequence>NVFFRDNSDYEVVAFTAAQIPGISGRSYPKQLAGQLYSKDIPIYPENKLSQIIKENSIDQVILAYSDLSHETVMQKASLVLAAGADFRLMGTKSTMLPSKKPVISVCAVRTGSGKSPTSQKLVDILKEKDIKVVVVRHPMPYGDLLKQECQRFASMEDCVKNECTIEEREEYEPYICCGTVVYSGVDFAKILEAAQGEADIIIWDGGNNDIPFFKPDLHIVIADPHRPGHELTYYPGEVNVRLADVVIVNKVDSARKEDVETVIRNVRSINNNARIIKANSAISVKDPDAIKQKRVIVVEDGPTLTHGGMSYGAGIIAAKKFGAKEIIDPRPYAVGSIHTVFQDFPHIGAVLPAMGYSSDQIKELEDTINAADCDIVIAGTPIDLGRLLKLNKPVIRVRYTIEEVDGTLDEIIDEWLRSRPGK</sequence>
<dbReference type="CDD" id="cd01983">
    <property type="entry name" value="SIMIBI"/>
    <property type="match status" value="1"/>
</dbReference>
<dbReference type="PANTHER" id="PTHR42869:SF1">
    <property type="entry name" value="SLL0572 PROTEIN"/>
    <property type="match status" value="1"/>
</dbReference>
<feature type="non-terminal residue" evidence="1">
    <location>
        <position position="1"/>
    </location>
</feature>
<proteinExistence type="predicted"/>
<dbReference type="Gene3D" id="3.40.50.300">
    <property type="entry name" value="P-loop containing nucleotide triphosphate hydrolases"/>
    <property type="match status" value="1"/>
</dbReference>
<name>A0A0P8A6F6_9EURY</name>
<accession>A0A0P8A6F6</accession>
<dbReference type="Proteomes" id="UP000050360">
    <property type="component" value="Unassembled WGS sequence"/>
</dbReference>
<evidence type="ECO:0000313" key="1">
    <source>
        <dbReference type="EMBL" id="KPQ42150.1"/>
    </source>
</evidence>
<protein>
    <submittedName>
        <fullName evidence="1">Cyclic 2,3-diphosphoglycerate synthetase</fullName>
    </submittedName>
</protein>
<reference evidence="1 2" key="1">
    <citation type="submission" date="2015-09" db="EMBL/GenBank/DDBJ databases">
        <title>A metagenomics-based metabolic model of nitrate-dependent anaerobic oxidation of methane by Methanoperedens-like archaea.</title>
        <authorList>
            <person name="Arshad A."/>
            <person name="Speth D.R."/>
            <person name="De Graaf R.M."/>
            <person name="Op Den Camp H.J."/>
            <person name="Jetten M.S."/>
            <person name="Welte C.U."/>
        </authorList>
    </citation>
    <scope>NUCLEOTIDE SEQUENCE [LARGE SCALE GENOMIC DNA]</scope>
</reference>
<dbReference type="PATRIC" id="fig|1719120.3.peg.3610"/>
<dbReference type="PANTHER" id="PTHR42869">
    <property type="entry name" value="SLL0572 PROTEIN"/>
    <property type="match status" value="1"/>
</dbReference>
<dbReference type="InterPro" id="IPR053199">
    <property type="entry name" value="cDPG_synthetase-like"/>
</dbReference>
<dbReference type="AlphaFoldDB" id="A0A0P8A6F6"/>
<comment type="caution">
    <text evidence="1">The sequence shown here is derived from an EMBL/GenBank/DDBJ whole genome shotgun (WGS) entry which is preliminary data.</text>
</comment>
<gene>
    <name evidence="1" type="primary">cpgS</name>
    <name evidence="1" type="ORF">MPEBLZ_03322</name>
</gene>
<organism evidence="1 2">
    <name type="scientific">Candidatus Methanoperedens nitratireducens</name>
    <dbReference type="NCBI Taxonomy" id="1392998"/>
    <lineage>
        <taxon>Archaea</taxon>
        <taxon>Methanobacteriati</taxon>
        <taxon>Methanobacteriota</taxon>
        <taxon>Stenosarchaea group</taxon>
        <taxon>Methanomicrobia</taxon>
        <taxon>Methanosarcinales</taxon>
        <taxon>ANME-2 cluster</taxon>
        <taxon>Candidatus Methanoperedentaceae</taxon>
        <taxon>Candidatus Methanoperedens</taxon>
    </lineage>
</organism>
<dbReference type="EMBL" id="LKCM01000263">
    <property type="protein sequence ID" value="KPQ42150.1"/>
    <property type="molecule type" value="Genomic_DNA"/>
</dbReference>
<dbReference type="InterPro" id="IPR027417">
    <property type="entry name" value="P-loop_NTPase"/>
</dbReference>
<dbReference type="SUPFAM" id="SSF52540">
    <property type="entry name" value="P-loop containing nucleoside triphosphate hydrolases"/>
    <property type="match status" value="1"/>
</dbReference>
<evidence type="ECO:0000313" key="2">
    <source>
        <dbReference type="Proteomes" id="UP000050360"/>
    </source>
</evidence>